<organism evidence="1 2">
    <name type="scientific">Anaerosporobacter mobilis DSM 15930</name>
    <dbReference type="NCBI Taxonomy" id="1120996"/>
    <lineage>
        <taxon>Bacteria</taxon>
        <taxon>Bacillati</taxon>
        <taxon>Bacillota</taxon>
        <taxon>Clostridia</taxon>
        <taxon>Lachnospirales</taxon>
        <taxon>Lachnospiraceae</taxon>
        <taxon>Anaerosporobacter</taxon>
    </lineage>
</organism>
<sequence>MDLEYVDFGDGQLRKHYWLADNFNHVKVCVWVGGNPDDSIEKEEKHIKEDIKKNIKGYAAALEAAAEIINNDDYFDSDDEEDDDE</sequence>
<gene>
    <name evidence="1" type="ORF">SAMN02746066_04298</name>
</gene>
<dbReference type="RefSeq" id="WP_073291252.1">
    <property type="nucleotide sequence ID" value="NZ_FRCP01000026.1"/>
</dbReference>
<proteinExistence type="predicted"/>
<accession>A0A1M7N8R5</accession>
<evidence type="ECO:0000313" key="2">
    <source>
        <dbReference type="Proteomes" id="UP000184038"/>
    </source>
</evidence>
<dbReference type="EMBL" id="FRCP01000026">
    <property type="protein sequence ID" value="SHN00018.1"/>
    <property type="molecule type" value="Genomic_DNA"/>
</dbReference>
<evidence type="ECO:0000313" key="1">
    <source>
        <dbReference type="EMBL" id="SHN00018.1"/>
    </source>
</evidence>
<dbReference type="OrthoDB" id="3690818at2"/>
<dbReference type="AlphaFoldDB" id="A0A1M7N8R5"/>
<dbReference type="Proteomes" id="UP000184038">
    <property type="component" value="Unassembled WGS sequence"/>
</dbReference>
<protein>
    <submittedName>
        <fullName evidence="1">Uncharacterized protein</fullName>
    </submittedName>
</protein>
<reference evidence="1 2" key="1">
    <citation type="submission" date="2016-11" db="EMBL/GenBank/DDBJ databases">
        <authorList>
            <person name="Jaros S."/>
            <person name="Januszkiewicz K."/>
            <person name="Wedrychowicz H."/>
        </authorList>
    </citation>
    <scope>NUCLEOTIDE SEQUENCE [LARGE SCALE GENOMIC DNA]</scope>
    <source>
        <strain evidence="1 2">DSM 15930</strain>
    </source>
</reference>
<keyword evidence="2" id="KW-1185">Reference proteome</keyword>
<name>A0A1M7N8R5_9FIRM</name>